<dbReference type="Pfam" id="PF00090">
    <property type="entry name" value="TSP_1"/>
    <property type="match status" value="1"/>
</dbReference>
<dbReference type="EMBL" id="KQ414705">
    <property type="protein sequence ID" value="KOC63216.1"/>
    <property type="molecule type" value="Genomic_DNA"/>
</dbReference>
<proteinExistence type="predicted"/>
<protein>
    <submittedName>
        <fullName evidence="2">Hemicentin-1</fullName>
    </submittedName>
</protein>
<name>A0A0L7QXC9_9HYME</name>
<dbReference type="Proteomes" id="UP000053825">
    <property type="component" value="Unassembled WGS sequence"/>
</dbReference>
<dbReference type="PROSITE" id="PS50092">
    <property type="entry name" value="TSP1"/>
    <property type="match status" value="1"/>
</dbReference>
<dbReference type="PANTHER" id="PTHR16311">
    <property type="entry name" value="THROMBOSPONDIN TYPE I DOMAIN-CONTAINING 1"/>
    <property type="match status" value="1"/>
</dbReference>
<dbReference type="SUPFAM" id="SSF82895">
    <property type="entry name" value="TSP-1 type 1 repeat"/>
    <property type="match status" value="1"/>
</dbReference>
<dbReference type="OrthoDB" id="446173at2759"/>
<keyword evidence="1" id="KW-1015">Disulfide bond</keyword>
<dbReference type="AlphaFoldDB" id="A0A0L7QXC9"/>
<keyword evidence="3" id="KW-1185">Reference proteome</keyword>
<evidence type="ECO:0000256" key="1">
    <source>
        <dbReference type="ARBA" id="ARBA00023157"/>
    </source>
</evidence>
<dbReference type="InterPro" id="IPR036383">
    <property type="entry name" value="TSP1_rpt_sf"/>
</dbReference>
<dbReference type="InterPro" id="IPR038877">
    <property type="entry name" value="THSD1"/>
</dbReference>
<dbReference type="InterPro" id="IPR000884">
    <property type="entry name" value="TSP1_rpt"/>
</dbReference>
<organism evidence="2 3">
    <name type="scientific">Habropoda laboriosa</name>
    <dbReference type="NCBI Taxonomy" id="597456"/>
    <lineage>
        <taxon>Eukaryota</taxon>
        <taxon>Metazoa</taxon>
        <taxon>Ecdysozoa</taxon>
        <taxon>Arthropoda</taxon>
        <taxon>Hexapoda</taxon>
        <taxon>Insecta</taxon>
        <taxon>Pterygota</taxon>
        <taxon>Neoptera</taxon>
        <taxon>Endopterygota</taxon>
        <taxon>Hymenoptera</taxon>
        <taxon>Apocrita</taxon>
        <taxon>Aculeata</taxon>
        <taxon>Apoidea</taxon>
        <taxon>Anthophila</taxon>
        <taxon>Apidae</taxon>
        <taxon>Habropoda</taxon>
    </lineage>
</organism>
<dbReference type="Gene3D" id="2.20.100.10">
    <property type="entry name" value="Thrombospondin type-1 (TSP1) repeat"/>
    <property type="match status" value="1"/>
</dbReference>
<accession>A0A0L7QXC9</accession>
<dbReference type="STRING" id="597456.A0A0L7QXC9"/>
<gene>
    <name evidence="2" type="ORF">WH47_02725</name>
</gene>
<dbReference type="SMART" id="SM00209">
    <property type="entry name" value="TSP1"/>
    <property type="match status" value="1"/>
</dbReference>
<sequence>MLYWNAMNCVKYDVGCPINGMWSSWTVWTPCTSNCGIGTQLRNRMCNNPSPSGNGTLCSGLASEIRQCFTKPCIGIFLI</sequence>
<evidence type="ECO:0000313" key="3">
    <source>
        <dbReference type="Proteomes" id="UP000053825"/>
    </source>
</evidence>
<dbReference type="PANTHER" id="PTHR16311:SF3">
    <property type="entry name" value="THROMBOSPONDIN TYPE-1 DOMAIN-CONTAINING PROTEIN 1"/>
    <property type="match status" value="1"/>
</dbReference>
<dbReference type="PRINTS" id="PR01705">
    <property type="entry name" value="TSP1REPEAT"/>
</dbReference>
<dbReference type="GO" id="GO:0071944">
    <property type="term" value="C:cell periphery"/>
    <property type="evidence" value="ECO:0007669"/>
    <property type="project" value="TreeGrafter"/>
</dbReference>
<reference evidence="2 3" key="1">
    <citation type="submission" date="2015-07" db="EMBL/GenBank/DDBJ databases">
        <title>The genome of Habropoda laboriosa.</title>
        <authorList>
            <person name="Pan H."/>
            <person name="Kapheim K."/>
        </authorList>
    </citation>
    <scope>NUCLEOTIDE SEQUENCE [LARGE SCALE GENOMIC DNA]</scope>
    <source>
        <strain evidence="2">0110345459</strain>
    </source>
</reference>
<dbReference type="FunFam" id="2.20.100.10:FF:000001">
    <property type="entry name" value="semaphorin-5A isoform X1"/>
    <property type="match status" value="1"/>
</dbReference>
<evidence type="ECO:0000313" key="2">
    <source>
        <dbReference type="EMBL" id="KOC63216.1"/>
    </source>
</evidence>